<dbReference type="GO" id="GO:0046677">
    <property type="term" value="P:response to antibiotic"/>
    <property type="evidence" value="ECO:0007669"/>
    <property type="project" value="UniProtKB-KW"/>
</dbReference>
<dbReference type="Gene3D" id="1.20.1250.20">
    <property type="entry name" value="MFS general substrate transporter like domains"/>
    <property type="match status" value="1"/>
</dbReference>
<feature type="transmembrane region" description="Helical" evidence="7">
    <location>
        <begin position="45"/>
        <end position="63"/>
    </location>
</feature>
<dbReference type="GO" id="GO:0005886">
    <property type="term" value="C:plasma membrane"/>
    <property type="evidence" value="ECO:0007669"/>
    <property type="project" value="UniProtKB-SubCell"/>
</dbReference>
<dbReference type="GO" id="GO:0022857">
    <property type="term" value="F:transmembrane transporter activity"/>
    <property type="evidence" value="ECO:0007669"/>
    <property type="project" value="InterPro"/>
</dbReference>
<dbReference type="PROSITE" id="PS50850">
    <property type="entry name" value="MFS"/>
    <property type="match status" value="1"/>
</dbReference>
<accession>A0A5P2WF73</accession>
<evidence type="ECO:0000256" key="4">
    <source>
        <dbReference type="ARBA" id="ARBA00023136"/>
    </source>
</evidence>
<feature type="transmembrane region" description="Helical" evidence="7">
    <location>
        <begin position="261"/>
        <end position="286"/>
    </location>
</feature>
<dbReference type="KEGG" id="snq:CP978_28495"/>
<evidence type="ECO:0000256" key="3">
    <source>
        <dbReference type="ARBA" id="ARBA00022989"/>
    </source>
</evidence>
<feature type="compositionally biased region" description="Basic and acidic residues" evidence="6">
    <location>
        <begin position="442"/>
        <end position="452"/>
    </location>
</feature>
<gene>
    <name evidence="8" type="ORF">CP978_28495</name>
</gene>
<feature type="transmembrane region" description="Helical" evidence="7">
    <location>
        <begin position="75"/>
        <end position="97"/>
    </location>
</feature>
<keyword evidence="5" id="KW-0046">Antibiotic resistance</keyword>
<dbReference type="RefSeq" id="WP_150478328.1">
    <property type="nucleotide sequence ID" value="NZ_CP023747.1"/>
</dbReference>
<evidence type="ECO:0000256" key="5">
    <source>
        <dbReference type="ARBA" id="ARBA00023251"/>
    </source>
</evidence>
<protein>
    <submittedName>
        <fullName evidence="8">MFS transporter</fullName>
    </submittedName>
</protein>
<sequence length="469" mass="47169">MTRHRGVTLACSVVGAVIVALDGTVLTVAQPTLRRDLGASLTQVQWTSTGYLIAVAGLLVFAGRLGDLYGHHRMFALGMLGFGAASAGLGLAPGIGWVIGLRVIQGVFGALLQPATLGMLRAAYPPERLGMPIALRTGAIGVAAAAGPLVGGALVTPFGWRAVFFLNVAPALVMGLLAALSGGPEPRRAVRPPLDLPGAALLAATLVCLVYALTAAVDSGRTAVSASALLGAAAAGCLLVRHERRADGPLVPAEVLGRSAVGAALGLLVAASAAMLGALFVGSYVLQDVLGLDPLRTALRALPGPLAMVPAAPAAAVLMRRHGPRRTAVTATVLLALGILVLSRLEQESSPVWAGMGFLLLGAGFGTVMVTATAVVVRGVSMASAGVAGGLQQTALNIGPTVGVAAAGALMTWTDVASGPTFTVLAGVCLLGVPLALRLPGRPEDRSARRGTDAPASVADHERLNPRAR</sequence>
<keyword evidence="2 7" id="KW-0812">Transmembrane</keyword>
<keyword evidence="4 7" id="KW-0472">Membrane</keyword>
<feature type="transmembrane region" description="Helical" evidence="7">
    <location>
        <begin position="298"/>
        <end position="319"/>
    </location>
</feature>
<feature type="transmembrane region" description="Helical" evidence="7">
    <location>
        <begin position="398"/>
        <end position="416"/>
    </location>
</feature>
<feature type="transmembrane region" description="Helical" evidence="7">
    <location>
        <begin position="162"/>
        <end position="182"/>
    </location>
</feature>
<dbReference type="Proteomes" id="UP000325763">
    <property type="component" value="Chromosome"/>
</dbReference>
<name>A0A5P2WF73_9ACTN</name>
<dbReference type="SUPFAM" id="SSF103473">
    <property type="entry name" value="MFS general substrate transporter"/>
    <property type="match status" value="1"/>
</dbReference>
<feature type="transmembrane region" description="Helical" evidence="7">
    <location>
        <begin position="326"/>
        <end position="345"/>
    </location>
</feature>
<keyword evidence="3 7" id="KW-1133">Transmembrane helix</keyword>
<dbReference type="CDD" id="cd17321">
    <property type="entry name" value="MFS_MMR_MDR_like"/>
    <property type="match status" value="1"/>
</dbReference>
<dbReference type="AlphaFoldDB" id="A0A5P2WF73"/>
<evidence type="ECO:0000313" key="9">
    <source>
        <dbReference type="Proteomes" id="UP000325763"/>
    </source>
</evidence>
<evidence type="ECO:0000256" key="1">
    <source>
        <dbReference type="ARBA" id="ARBA00004651"/>
    </source>
</evidence>
<evidence type="ECO:0000313" key="8">
    <source>
        <dbReference type="EMBL" id="QEV41979.1"/>
    </source>
</evidence>
<dbReference type="PANTHER" id="PTHR42718:SF42">
    <property type="entry name" value="EXPORT PROTEIN"/>
    <property type="match status" value="1"/>
</dbReference>
<evidence type="ECO:0000256" key="2">
    <source>
        <dbReference type="ARBA" id="ARBA00022692"/>
    </source>
</evidence>
<feature type="compositionally biased region" description="Basic and acidic residues" evidence="6">
    <location>
        <begin position="459"/>
        <end position="469"/>
    </location>
</feature>
<organism evidence="8 9">
    <name type="scientific">Streptomyces nodosus</name>
    <dbReference type="NCBI Taxonomy" id="40318"/>
    <lineage>
        <taxon>Bacteria</taxon>
        <taxon>Bacillati</taxon>
        <taxon>Actinomycetota</taxon>
        <taxon>Actinomycetes</taxon>
        <taxon>Kitasatosporales</taxon>
        <taxon>Streptomycetaceae</taxon>
        <taxon>Streptomyces</taxon>
    </lineage>
</organism>
<proteinExistence type="predicted"/>
<feature type="transmembrane region" description="Helical" evidence="7">
    <location>
        <begin position="422"/>
        <end position="440"/>
    </location>
</feature>
<feature type="transmembrane region" description="Helical" evidence="7">
    <location>
        <begin position="351"/>
        <end position="377"/>
    </location>
</feature>
<evidence type="ECO:0000256" key="6">
    <source>
        <dbReference type="SAM" id="MobiDB-lite"/>
    </source>
</evidence>
<reference evidence="8 9" key="1">
    <citation type="submission" date="2017-09" db="EMBL/GenBank/DDBJ databases">
        <title>Streptomyces genome completion.</title>
        <authorList>
            <person name="Lee N."/>
            <person name="Cho B.-K."/>
        </authorList>
    </citation>
    <scope>NUCLEOTIDE SEQUENCE [LARGE SCALE GENOMIC DNA]</scope>
    <source>
        <strain evidence="8 9">ATCC 14899</strain>
    </source>
</reference>
<feature type="transmembrane region" description="Helical" evidence="7">
    <location>
        <begin position="133"/>
        <end position="156"/>
    </location>
</feature>
<dbReference type="InterPro" id="IPR011701">
    <property type="entry name" value="MFS"/>
</dbReference>
<evidence type="ECO:0000256" key="7">
    <source>
        <dbReference type="SAM" id="Phobius"/>
    </source>
</evidence>
<feature type="transmembrane region" description="Helical" evidence="7">
    <location>
        <begin position="194"/>
        <end position="217"/>
    </location>
</feature>
<dbReference type="Gene3D" id="1.20.1720.10">
    <property type="entry name" value="Multidrug resistance protein D"/>
    <property type="match status" value="1"/>
</dbReference>
<dbReference type="InterPro" id="IPR036259">
    <property type="entry name" value="MFS_trans_sf"/>
</dbReference>
<comment type="subcellular location">
    <subcellularLocation>
        <location evidence="1">Cell membrane</location>
        <topology evidence="1">Multi-pass membrane protein</topology>
    </subcellularLocation>
</comment>
<dbReference type="Pfam" id="PF07690">
    <property type="entry name" value="MFS_1"/>
    <property type="match status" value="1"/>
</dbReference>
<dbReference type="InterPro" id="IPR020846">
    <property type="entry name" value="MFS_dom"/>
</dbReference>
<dbReference type="EMBL" id="CP023747">
    <property type="protein sequence ID" value="QEV41979.1"/>
    <property type="molecule type" value="Genomic_DNA"/>
</dbReference>
<dbReference type="PANTHER" id="PTHR42718">
    <property type="entry name" value="MAJOR FACILITATOR SUPERFAMILY MULTIDRUG TRANSPORTER MFSC"/>
    <property type="match status" value="1"/>
</dbReference>
<feature type="region of interest" description="Disordered" evidence="6">
    <location>
        <begin position="442"/>
        <end position="469"/>
    </location>
</feature>